<dbReference type="EMBL" id="CAJJDP010000008">
    <property type="protein sequence ID" value="CAD8137813.1"/>
    <property type="molecule type" value="Genomic_DNA"/>
</dbReference>
<organism evidence="2 3">
    <name type="scientific">Paramecium octaurelia</name>
    <dbReference type="NCBI Taxonomy" id="43137"/>
    <lineage>
        <taxon>Eukaryota</taxon>
        <taxon>Sar</taxon>
        <taxon>Alveolata</taxon>
        <taxon>Ciliophora</taxon>
        <taxon>Intramacronucleata</taxon>
        <taxon>Oligohymenophorea</taxon>
        <taxon>Peniculida</taxon>
        <taxon>Parameciidae</taxon>
        <taxon>Paramecium</taxon>
    </lineage>
</organism>
<name>A0A8S1SCN5_PAROT</name>
<gene>
    <name evidence="2" type="ORF">POCTA_138.1.T0090035</name>
</gene>
<feature type="region of interest" description="Disordered" evidence="1">
    <location>
        <begin position="1"/>
        <end position="47"/>
    </location>
</feature>
<sequence>MGSSSTKPKEKEKNNLAKQSAQLNQAKPYEYKKEESTNQQNQTQANNSTYNLQNCNIYMIKPINNLLANKKMQENNHFIQPKQKQNFQNLLECPEINLPNHSNFIYQQQQQLFNFDQHCTLQEAKQKIDHEVSKDGFLNCNRYYQYDNLQQRQNNKRAMSNQKQQQDAKQNYQNAEKVQFSVNNDNSQQIAQKLFPPTPPTLQQIQQQSKNQEKRLKPIEINKIQEKEDEDQIYIYNQIFNTQTQGRFSNKLPCKHSQCKTIATINAKGDVGCENKCPSYPIEKAIFNNKKNTIFCIIQDKYYDVNIYNQVANQLQLVQILKDSLLCSNRSQIEQDQFQKKFASVICKYVINKVRQNNQ</sequence>
<feature type="compositionally biased region" description="Low complexity" evidence="1">
    <location>
        <begin position="37"/>
        <end position="47"/>
    </location>
</feature>
<protein>
    <submittedName>
        <fullName evidence="2">Uncharacterized protein</fullName>
    </submittedName>
</protein>
<proteinExistence type="predicted"/>
<dbReference type="OMA" id="CASFSIN"/>
<evidence type="ECO:0000256" key="1">
    <source>
        <dbReference type="SAM" id="MobiDB-lite"/>
    </source>
</evidence>
<keyword evidence="3" id="KW-1185">Reference proteome</keyword>
<reference evidence="2" key="1">
    <citation type="submission" date="2021-01" db="EMBL/GenBank/DDBJ databases">
        <authorList>
            <consortium name="Genoscope - CEA"/>
            <person name="William W."/>
        </authorList>
    </citation>
    <scope>NUCLEOTIDE SEQUENCE</scope>
</reference>
<evidence type="ECO:0000313" key="3">
    <source>
        <dbReference type="Proteomes" id="UP000683925"/>
    </source>
</evidence>
<dbReference type="AlphaFoldDB" id="A0A8S1SCN5"/>
<comment type="caution">
    <text evidence="2">The sequence shown here is derived from an EMBL/GenBank/DDBJ whole genome shotgun (WGS) entry which is preliminary data.</text>
</comment>
<evidence type="ECO:0000313" key="2">
    <source>
        <dbReference type="EMBL" id="CAD8137813.1"/>
    </source>
</evidence>
<accession>A0A8S1SCN5</accession>
<feature type="compositionally biased region" description="Polar residues" evidence="1">
    <location>
        <begin position="16"/>
        <end position="25"/>
    </location>
</feature>
<dbReference type="Proteomes" id="UP000683925">
    <property type="component" value="Unassembled WGS sequence"/>
</dbReference>